<dbReference type="EMBL" id="JAUSVU010000017">
    <property type="protein sequence ID" value="MDQ0535368.1"/>
    <property type="molecule type" value="Genomic_DNA"/>
</dbReference>
<protein>
    <submittedName>
        <fullName evidence="2">Uncharacterized protein</fullName>
    </submittedName>
</protein>
<feature type="transmembrane region" description="Helical" evidence="1">
    <location>
        <begin position="41"/>
        <end position="58"/>
    </location>
</feature>
<reference evidence="2 3" key="1">
    <citation type="submission" date="2023-07" db="EMBL/GenBank/DDBJ databases">
        <title>Genomic Encyclopedia of Type Strains, Phase IV (KMG-IV): sequencing the most valuable type-strain genomes for metagenomic binning, comparative biology and taxonomic classification.</title>
        <authorList>
            <person name="Goeker M."/>
        </authorList>
    </citation>
    <scope>NUCLEOTIDE SEQUENCE [LARGE SCALE GENOMIC DNA]</scope>
    <source>
        <strain evidence="2 3">DSM 19922</strain>
    </source>
</reference>
<evidence type="ECO:0000313" key="2">
    <source>
        <dbReference type="EMBL" id="MDQ0535368.1"/>
    </source>
</evidence>
<keyword evidence="1" id="KW-0812">Transmembrane</keyword>
<evidence type="ECO:0000313" key="3">
    <source>
        <dbReference type="Proteomes" id="UP001244552"/>
    </source>
</evidence>
<evidence type="ECO:0000256" key="1">
    <source>
        <dbReference type="SAM" id="Phobius"/>
    </source>
</evidence>
<feature type="transmembrane region" description="Helical" evidence="1">
    <location>
        <begin position="15"/>
        <end position="35"/>
    </location>
</feature>
<keyword evidence="3" id="KW-1185">Reference proteome</keyword>
<keyword evidence="1" id="KW-1133">Transmembrane helix</keyword>
<proteinExistence type="predicted"/>
<accession>A0ABU0MQA4</accession>
<sequence>MSVIEHRPRSGTRGYNLVALFAIGAVVIGFGGYIYERPSDGIGYMIGSAIACLAIGRAMATPFTGGSRRWMRGATGLTLSLALLVSLNIGKVMMTRDAYQFRDLLANAAGPFDLMAKLEAAPGNKLAAITKIAVDAAKGTIDEISAAAAKLAPAELDAPIDVASASTEDLRRLHQAAIIAESNARMAEAQVEVLFARERARISEGVRSGEYGVEITKPLMDGIDNRHRDYVPYFKSLFDLKAQQFRSEVNMFAILVRESGRFKRAPSGQILFANSAAIGPFNEAVQSLSSISSKLEAHVKEGEALDARYQQGFEKAIKRR</sequence>
<dbReference type="Proteomes" id="UP001244552">
    <property type="component" value="Unassembled WGS sequence"/>
</dbReference>
<dbReference type="RefSeq" id="WP_209985867.1">
    <property type="nucleotide sequence ID" value="NZ_JAGINO010000017.1"/>
</dbReference>
<name>A0ABU0MQA4_9PROT</name>
<gene>
    <name evidence="2" type="ORF">QO018_004246</name>
</gene>
<comment type="caution">
    <text evidence="2">The sequence shown here is derived from an EMBL/GenBank/DDBJ whole genome shotgun (WGS) entry which is preliminary data.</text>
</comment>
<keyword evidence="1" id="KW-0472">Membrane</keyword>
<feature type="transmembrane region" description="Helical" evidence="1">
    <location>
        <begin position="70"/>
        <end position="90"/>
    </location>
</feature>
<organism evidence="2 3">
    <name type="scientific">Azospirillum picis</name>
    <dbReference type="NCBI Taxonomy" id="488438"/>
    <lineage>
        <taxon>Bacteria</taxon>
        <taxon>Pseudomonadati</taxon>
        <taxon>Pseudomonadota</taxon>
        <taxon>Alphaproteobacteria</taxon>
        <taxon>Rhodospirillales</taxon>
        <taxon>Azospirillaceae</taxon>
        <taxon>Azospirillum</taxon>
    </lineage>
</organism>